<dbReference type="AlphaFoldDB" id="A0A101LWA4"/>
<organism evidence="1">
    <name type="scientific">Picea glauca</name>
    <name type="common">White spruce</name>
    <name type="synonym">Pinus glauca</name>
    <dbReference type="NCBI Taxonomy" id="3330"/>
    <lineage>
        <taxon>Eukaryota</taxon>
        <taxon>Viridiplantae</taxon>
        <taxon>Streptophyta</taxon>
        <taxon>Embryophyta</taxon>
        <taxon>Tracheophyta</taxon>
        <taxon>Spermatophyta</taxon>
        <taxon>Pinopsida</taxon>
        <taxon>Pinidae</taxon>
        <taxon>Conifers I</taxon>
        <taxon>Pinales</taxon>
        <taxon>Pinaceae</taxon>
        <taxon>Picea</taxon>
    </lineage>
</organism>
<dbReference type="EMBL" id="LKAM01000011">
    <property type="protein sequence ID" value="KUM46544.1"/>
    <property type="molecule type" value="Genomic_DNA"/>
</dbReference>
<proteinExistence type="predicted"/>
<reference evidence="1" key="1">
    <citation type="journal article" date="2015" name="Genome Biol. Evol.">
        <title>Organellar Genomes of White Spruce (Picea glauca): Assembly and Annotation.</title>
        <authorList>
            <person name="Jackman S.D."/>
            <person name="Warren R.L."/>
            <person name="Gibb E.A."/>
            <person name="Vandervalk B.P."/>
            <person name="Mohamadi H."/>
            <person name="Chu J."/>
            <person name="Raymond A."/>
            <person name="Pleasance S."/>
            <person name="Coope R."/>
            <person name="Wildung M.R."/>
            <person name="Ritland C.E."/>
            <person name="Bousquet J."/>
            <person name="Jones S.J."/>
            <person name="Bohlmann J."/>
            <person name="Birol I."/>
        </authorList>
    </citation>
    <scope>NUCLEOTIDE SEQUENCE [LARGE SCALE GENOMIC DNA]</scope>
    <source>
        <tissue evidence="1">Flushing bud</tissue>
    </source>
</reference>
<comment type="caution">
    <text evidence="1">The sequence shown here is derived from an EMBL/GenBank/DDBJ whole genome shotgun (WGS) entry which is preliminary data.</text>
</comment>
<geneLocation type="mitochondrion" evidence="1"/>
<name>A0A101LWA4_PICGL</name>
<protein>
    <submittedName>
        <fullName evidence="1">Uncharacterized protein</fullName>
    </submittedName>
</protein>
<gene>
    <name evidence="1" type="ORF">ABT39_MTgene1646</name>
</gene>
<sequence>MLLSQSLMTPVRKPRSLERVLSTLKSLSINLVISLTSESVNKVSVQEVQERVVNGRCCLLREEIREGICT</sequence>
<evidence type="ECO:0000313" key="1">
    <source>
        <dbReference type="EMBL" id="KUM46544.1"/>
    </source>
</evidence>
<keyword evidence="1" id="KW-0496">Mitochondrion</keyword>
<accession>A0A101LWA4</accession>